<feature type="region of interest" description="Disordered" evidence="1">
    <location>
        <begin position="217"/>
        <end position="238"/>
    </location>
</feature>
<feature type="region of interest" description="Disordered" evidence="1">
    <location>
        <begin position="26"/>
        <end position="69"/>
    </location>
</feature>
<evidence type="ECO:0008006" key="5">
    <source>
        <dbReference type="Google" id="ProtNLM"/>
    </source>
</evidence>
<feature type="compositionally biased region" description="Low complexity" evidence="1">
    <location>
        <begin position="48"/>
        <end position="58"/>
    </location>
</feature>
<gene>
    <name evidence="3" type="ORF">AKJ09_03202</name>
</gene>
<feature type="signal peptide" evidence="2">
    <location>
        <begin position="1"/>
        <end position="23"/>
    </location>
</feature>
<feature type="chain" id="PRO_5005465934" description="Tetratricopeptide repeat protein" evidence="2">
    <location>
        <begin position="24"/>
        <end position="385"/>
    </location>
</feature>
<evidence type="ECO:0000313" key="3">
    <source>
        <dbReference type="EMBL" id="AKU96538.1"/>
    </source>
</evidence>
<dbReference type="STRING" id="1391654.AKJ09_03202"/>
<protein>
    <recommendedName>
        <fullName evidence="5">Tetratricopeptide repeat protein</fullName>
    </recommendedName>
</protein>
<dbReference type="Gene3D" id="1.25.40.10">
    <property type="entry name" value="Tetratricopeptide repeat domain"/>
    <property type="match status" value="1"/>
</dbReference>
<dbReference type="KEGG" id="llu:AKJ09_03202"/>
<dbReference type="SUPFAM" id="SSF48452">
    <property type="entry name" value="TPR-like"/>
    <property type="match status" value="1"/>
</dbReference>
<keyword evidence="4" id="KW-1185">Reference proteome</keyword>
<dbReference type="RefSeq" id="WP_146647809.1">
    <property type="nucleotide sequence ID" value="NZ_CP012333.1"/>
</dbReference>
<dbReference type="Proteomes" id="UP000064967">
    <property type="component" value="Chromosome"/>
</dbReference>
<sequence length="385" mass="40471">MLRSARNRTIALFALLLVSNAIACRKPSPPRVDPSDKVALAPEAPSLRPSAVDASSPDAAPPASAPTPSAEALAARARAIAMGRSATQKGDTKAAVDAFTRALDVLAADPQILGERGFAKLRGGDNAGARTDFLSAIALGGPPKLVAQLYFNVGLLDEKQGDAAAARTAYARSKRLHATPAVLAKLAGAMDTCPLSFPELPAITEYASWSDALRALRSGSSTPPPNAREPRCPPDSSTCRSLKDGRVLVVSASGSLDLDVLVEDEHGHIHAVRNAVQRWDGGFKCPETFPEVQADVTGGVLRLDSSVVMCSTGCPTDKLVDCSSSDNGTRTTTAFWDVRAHRPVAAIAWEDPEGSPGKFPSVDEAGILRFEGCNLRQRIPYDSAK</sequence>
<dbReference type="AlphaFoldDB" id="A0A0K1PSM5"/>
<keyword evidence="2" id="KW-0732">Signal</keyword>
<organism evidence="3 4">
    <name type="scientific">Labilithrix luteola</name>
    <dbReference type="NCBI Taxonomy" id="1391654"/>
    <lineage>
        <taxon>Bacteria</taxon>
        <taxon>Pseudomonadati</taxon>
        <taxon>Myxococcota</taxon>
        <taxon>Polyangia</taxon>
        <taxon>Polyangiales</taxon>
        <taxon>Labilitrichaceae</taxon>
        <taxon>Labilithrix</taxon>
    </lineage>
</organism>
<evidence type="ECO:0000256" key="2">
    <source>
        <dbReference type="SAM" id="SignalP"/>
    </source>
</evidence>
<evidence type="ECO:0000256" key="1">
    <source>
        <dbReference type="SAM" id="MobiDB-lite"/>
    </source>
</evidence>
<evidence type="ECO:0000313" key="4">
    <source>
        <dbReference type="Proteomes" id="UP000064967"/>
    </source>
</evidence>
<proteinExistence type="predicted"/>
<accession>A0A0K1PSM5</accession>
<name>A0A0K1PSM5_9BACT</name>
<dbReference type="EMBL" id="CP012333">
    <property type="protein sequence ID" value="AKU96538.1"/>
    <property type="molecule type" value="Genomic_DNA"/>
</dbReference>
<reference evidence="3 4" key="1">
    <citation type="submission" date="2015-08" db="EMBL/GenBank/DDBJ databases">
        <authorList>
            <person name="Babu N.S."/>
            <person name="Beckwith C.J."/>
            <person name="Beseler K.G."/>
            <person name="Brison A."/>
            <person name="Carone J.V."/>
            <person name="Caskin T.P."/>
            <person name="Diamond M."/>
            <person name="Durham M.E."/>
            <person name="Foxe J.M."/>
            <person name="Go M."/>
            <person name="Henderson B.A."/>
            <person name="Jones I.B."/>
            <person name="McGettigan J.A."/>
            <person name="Micheletti S.J."/>
            <person name="Nasrallah M.E."/>
            <person name="Ortiz D."/>
            <person name="Piller C.R."/>
            <person name="Privatt S.R."/>
            <person name="Schneider S.L."/>
            <person name="Sharp S."/>
            <person name="Smith T.C."/>
            <person name="Stanton J.D."/>
            <person name="Ullery H.E."/>
            <person name="Wilson R.J."/>
            <person name="Serrano M.G."/>
            <person name="Buck G."/>
            <person name="Lee V."/>
            <person name="Wang Y."/>
            <person name="Carvalho R."/>
            <person name="Voegtly L."/>
            <person name="Shi R."/>
            <person name="Duckworth R."/>
            <person name="Johnson A."/>
            <person name="Loviza R."/>
            <person name="Walstead R."/>
            <person name="Shah Z."/>
            <person name="Kiflezghi M."/>
            <person name="Wade K."/>
            <person name="Ball S.L."/>
            <person name="Bradley K.W."/>
            <person name="Asai D.J."/>
            <person name="Bowman C.A."/>
            <person name="Russell D.A."/>
            <person name="Pope W.H."/>
            <person name="Jacobs-Sera D."/>
            <person name="Hendrix R.W."/>
            <person name="Hatfull G.F."/>
        </authorList>
    </citation>
    <scope>NUCLEOTIDE SEQUENCE [LARGE SCALE GENOMIC DNA]</scope>
    <source>
        <strain evidence="3 4">DSM 27648</strain>
    </source>
</reference>
<dbReference type="InterPro" id="IPR011990">
    <property type="entry name" value="TPR-like_helical_dom_sf"/>
</dbReference>